<evidence type="ECO:0000259" key="1">
    <source>
        <dbReference type="Pfam" id="PF17919"/>
    </source>
</evidence>
<dbReference type="AlphaFoldDB" id="A0A9N9DXB2"/>
<protein>
    <submittedName>
        <fullName evidence="2">27184_t:CDS:1</fullName>
    </submittedName>
</protein>
<feature type="domain" description="Reverse transcriptase/retrotransposon-derived protein RNase H-like" evidence="1">
    <location>
        <begin position="331"/>
        <end position="412"/>
    </location>
</feature>
<dbReference type="Proteomes" id="UP000789405">
    <property type="component" value="Unassembled WGS sequence"/>
</dbReference>
<dbReference type="SUPFAM" id="SSF56672">
    <property type="entry name" value="DNA/RNA polymerases"/>
    <property type="match status" value="1"/>
</dbReference>
<gene>
    <name evidence="2" type="ORF">DERYTH_LOCUS10445</name>
</gene>
<sequence>MAQRPPPGNPSNENSLPLSSKATKFESLDNAGLCPVSLVLIPFDLSSPKDNNSSKVNNIQPTLFQKISNDTPYVAEVSFDSELITPTLLPTLSSPKSSDNLKLDISYPTLPKPSVDSHFSTSRNHLPKDSFLSCPLKFLNDVSIKNIELKILPNNIINSNSYFHIKKQNNILNCALPEIPSDDSFSLINNNIFNSPKNESQNFYSINTFQVARRNRLVSPFISVPKGVPPRNRIKEYKFNENDSDADETIDETRRQMKIDKEKNRPTIAECFYDIAGNAEECIKKNTYHLGSLKEEQSKALQNFLEQKSTLFAWEGEMLGRTNLIKYYINTEDQQKAFENLKKRLTLAPILAYPDFSKTFMLFTDVSDIVLGAILFQKDNLERKQVISYASRSLILAEKNYPVTEKECLTIV</sequence>
<comment type="caution">
    <text evidence="2">The sequence shown here is derived from an EMBL/GenBank/DDBJ whole genome shotgun (WGS) entry which is preliminary data.</text>
</comment>
<dbReference type="InterPro" id="IPR043502">
    <property type="entry name" value="DNA/RNA_pol_sf"/>
</dbReference>
<name>A0A9N9DXB2_9GLOM</name>
<evidence type="ECO:0000313" key="3">
    <source>
        <dbReference type="Proteomes" id="UP000789405"/>
    </source>
</evidence>
<dbReference type="Pfam" id="PF17919">
    <property type="entry name" value="RT_RNaseH_2"/>
    <property type="match status" value="1"/>
</dbReference>
<dbReference type="PANTHER" id="PTHR34072">
    <property type="entry name" value="ENZYMATIC POLYPROTEIN-RELATED"/>
    <property type="match status" value="1"/>
</dbReference>
<proteinExistence type="predicted"/>
<dbReference type="EMBL" id="CAJVPY010006089">
    <property type="protein sequence ID" value="CAG8656007.1"/>
    <property type="molecule type" value="Genomic_DNA"/>
</dbReference>
<dbReference type="OrthoDB" id="5593162at2759"/>
<keyword evidence="3" id="KW-1185">Reference proteome</keyword>
<accession>A0A9N9DXB2</accession>
<evidence type="ECO:0000313" key="2">
    <source>
        <dbReference type="EMBL" id="CAG8656007.1"/>
    </source>
</evidence>
<reference evidence="2" key="1">
    <citation type="submission" date="2021-06" db="EMBL/GenBank/DDBJ databases">
        <authorList>
            <person name="Kallberg Y."/>
            <person name="Tangrot J."/>
            <person name="Rosling A."/>
        </authorList>
    </citation>
    <scope>NUCLEOTIDE SEQUENCE</scope>
    <source>
        <strain evidence="2">MA453B</strain>
    </source>
</reference>
<organism evidence="2 3">
    <name type="scientific">Dentiscutata erythropus</name>
    <dbReference type="NCBI Taxonomy" id="1348616"/>
    <lineage>
        <taxon>Eukaryota</taxon>
        <taxon>Fungi</taxon>
        <taxon>Fungi incertae sedis</taxon>
        <taxon>Mucoromycota</taxon>
        <taxon>Glomeromycotina</taxon>
        <taxon>Glomeromycetes</taxon>
        <taxon>Diversisporales</taxon>
        <taxon>Gigasporaceae</taxon>
        <taxon>Dentiscutata</taxon>
    </lineage>
</organism>
<dbReference type="InterPro" id="IPR041577">
    <property type="entry name" value="RT_RNaseH_2"/>
</dbReference>
<dbReference type="Gene3D" id="3.10.20.370">
    <property type="match status" value="1"/>
</dbReference>